<dbReference type="InterPro" id="IPR009656">
    <property type="entry name" value="PHB_depo_C"/>
</dbReference>
<dbReference type="Proteomes" id="UP000594892">
    <property type="component" value="Chromosome 1"/>
</dbReference>
<dbReference type="InterPro" id="IPR010915">
    <property type="entry name" value="PHB_depoly_PhaZ"/>
</dbReference>
<evidence type="ECO:0000259" key="1">
    <source>
        <dbReference type="Pfam" id="PF06850"/>
    </source>
</evidence>
<dbReference type="RefSeq" id="WP_015878051.1">
    <property type="nucleotide sequence ID" value="NZ_CP021158.1"/>
</dbReference>
<gene>
    <name evidence="2" type="ORF">I6H06_06050</name>
</gene>
<evidence type="ECO:0000313" key="3">
    <source>
        <dbReference type="Proteomes" id="UP000594892"/>
    </source>
</evidence>
<dbReference type="InterPro" id="IPR051321">
    <property type="entry name" value="PHA/PHB_synthase"/>
</dbReference>
<dbReference type="InterPro" id="IPR029058">
    <property type="entry name" value="AB_hydrolase_fold"/>
</dbReference>
<dbReference type="PIRSF" id="PIRSF020818">
    <property type="entry name" value="PHB_depoly_PhaZ"/>
    <property type="match status" value="1"/>
</dbReference>
<dbReference type="Pfam" id="PF06850">
    <property type="entry name" value="PHB_depo_C"/>
    <property type="match status" value="1"/>
</dbReference>
<evidence type="ECO:0000313" key="2">
    <source>
        <dbReference type="EMBL" id="QPQ89228.1"/>
    </source>
</evidence>
<dbReference type="PANTHER" id="PTHR36837">
    <property type="entry name" value="POLY(3-HYDROXYALKANOATE) POLYMERASE SUBUNIT PHAC"/>
    <property type="match status" value="1"/>
</dbReference>
<proteinExistence type="predicted"/>
<name>A0AAQ0BPN5_BURGL</name>
<accession>A0AAQ0BPN5</accession>
<dbReference type="Gene3D" id="3.40.50.1820">
    <property type="entry name" value="alpha/beta hydrolase"/>
    <property type="match status" value="1"/>
</dbReference>
<dbReference type="SUPFAM" id="SSF53474">
    <property type="entry name" value="alpha/beta-Hydrolases"/>
    <property type="match status" value="1"/>
</dbReference>
<dbReference type="AlphaFoldDB" id="A0AAQ0BPN5"/>
<organism evidence="2 3">
    <name type="scientific">Burkholderia glumae</name>
    <name type="common">Pseudomonas glumae</name>
    <dbReference type="NCBI Taxonomy" id="337"/>
    <lineage>
        <taxon>Bacteria</taxon>
        <taxon>Pseudomonadati</taxon>
        <taxon>Pseudomonadota</taxon>
        <taxon>Betaproteobacteria</taxon>
        <taxon>Burkholderiales</taxon>
        <taxon>Burkholderiaceae</taxon>
        <taxon>Burkholderia</taxon>
    </lineage>
</organism>
<protein>
    <submittedName>
        <fullName evidence="2">Polyhydroxyalkanoate depolymerase</fullName>
    </submittedName>
</protein>
<dbReference type="EMBL" id="CP065600">
    <property type="protein sequence ID" value="QPQ89228.1"/>
    <property type="molecule type" value="Genomic_DNA"/>
</dbReference>
<dbReference type="PANTHER" id="PTHR36837:SF4">
    <property type="entry name" value="BLR0908 PROTEIN"/>
    <property type="match status" value="1"/>
</dbReference>
<reference evidence="2 3" key="1">
    <citation type="submission" date="2020-12" db="EMBL/GenBank/DDBJ databases">
        <title>FDA dAtabase for Regulatory Grade micrObial Sequences (FDA-ARGOS): Supporting development and validation of Infectious Disease Dx tests.</title>
        <authorList>
            <person name="Minogue T."/>
            <person name="Wolcott M."/>
            <person name="Wasieloski L."/>
            <person name="Aguilar W."/>
            <person name="Moore D."/>
            <person name="Jaissle J."/>
            <person name="Tallon L."/>
            <person name="Sadzewicz L."/>
            <person name="Zhao X."/>
            <person name="Boylan J."/>
            <person name="Ott S."/>
            <person name="Bowen H."/>
            <person name="Vavikolanu K."/>
            <person name="Mehta A."/>
            <person name="Aluvathingal J."/>
            <person name="Nadendla S."/>
            <person name="Yan Y."/>
            <person name="Sichtig H."/>
        </authorList>
    </citation>
    <scope>NUCLEOTIDE SEQUENCE [LARGE SCALE GENOMIC DNA]</scope>
    <source>
        <strain evidence="2 3">FDAARGOS_949</strain>
    </source>
</reference>
<dbReference type="GeneID" id="45693925"/>
<feature type="domain" description="PHB de-polymerase C-terminal" evidence="1">
    <location>
        <begin position="193"/>
        <end position="388"/>
    </location>
</feature>
<sequence length="424" mass="45891">MWYDLIEQQARWWRAWRAATAWTGALGDATAAACCADLLEPMLGWQDGMPPFEIDTIVLKGRAVGIDSTVAACMPFCALRRFARRNARRAILLCVPLAGHAAVMMRDTVEALLEDGDVFVTEWANARDVPLDAGRFGLDEYVAMLDGFVGWLLTGTRPVHVVAVCQAAVPGLGAIALRAQRGAPIPASLTLIGGPLDARIHPSALGIAACSHSLAWCDSNLIDVVPQGFAGRGRKVFPAYLQRAEIAFVYPHRYLEMAQRCRSAASSGDARAYEGARRALNEYAALLDMPAEYFLDTVDSVFQRASLAQGDWRVGGVRVDPTALCDLDLLTVEGGRDSVTGAGQTHAALAMCGGRPGRQRMRLDVEDCDHYGLFTGPRWRGEVHHALRARFAHAELARAARAVPDPLDRPIDADSSGIGRSCAR</sequence>
<dbReference type="NCBIfam" id="TIGR01849">
    <property type="entry name" value="PHB_depoly_PhaZ"/>
    <property type="match status" value="1"/>
</dbReference>